<evidence type="ECO:0000313" key="2">
    <source>
        <dbReference type="EMBL" id="WOK93488.1"/>
    </source>
</evidence>
<keyword evidence="3" id="KW-1185">Reference proteome</keyword>
<sequence>MPDTLPSPSRRYQGSNGAAALKPSNGSMTTPKHSPPPLGSIALSPMARGGYGVEGRSWSGIGRRRMFEATTMTSPPRRPPWRIERGSTRGSKGGG</sequence>
<reference evidence="2 3" key="1">
    <citation type="submission" date="2023-10" db="EMBL/GenBank/DDBJ databases">
        <title>Chromosome-scale genome assembly provides insights into flower coloration mechanisms of Canna indica.</title>
        <authorList>
            <person name="Li C."/>
        </authorList>
    </citation>
    <scope>NUCLEOTIDE SEQUENCE [LARGE SCALE GENOMIC DNA]</scope>
    <source>
        <tissue evidence="2">Flower</tissue>
    </source>
</reference>
<evidence type="ECO:0000313" key="3">
    <source>
        <dbReference type="Proteomes" id="UP001327560"/>
    </source>
</evidence>
<name>A0AAQ3PZR9_9LILI</name>
<accession>A0AAQ3PZR9</accession>
<feature type="compositionally biased region" description="Polar residues" evidence="1">
    <location>
        <begin position="1"/>
        <end position="16"/>
    </location>
</feature>
<dbReference type="AlphaFoldDB" id="A0AAQ3PZR9"/>
<protein>
    <submittedName>
        <fullName evidence="2">Uncharacterized protein</fullName>
    </submittedName>
</protein>
<proteinExistence type="predicted"/>
<feature type="region of interest" description="Disordered" evidence="1">
    <location>
        <begin position="1"/>
        <end position="95"/>
    </location>
</feature>
<evidence type="ECO:0000256" key="1">
    <source>
        <dbReference type="SAM" id="MobiDB-lite"/>
    </source>
</evidence>
<dbReference type="Proteomes" id="UP001327560">
    <property type="component" value="Chromosome 1"/>
</dbReference>
<dbReference type="EMBL" id="CP136890">
    <property type="protein sequence ID" value="WOK93488.1"/>
    <property type="molecule type" value="Genomic_DNA"/>
</dbReference>
<organism evidence="2 3">
    <name type="scientific">Canna indica</name>
    <name type="common">Indian-shot</name>
    <dbReference type="NCBI Taxonomy" id="4628"/>
    <lineage>
        <taxon>Eukaryota</taxon>
        <taxon>Viridiplantae</taxon>
        <taxon>Streptophyta</taxon>
        <taxon>Embryophyta</taxon>
        <taxon>Tracheophyta</taxon>
        <taxon>Spermatophyta</taxon>
        <taxon>Magnoliopsida</taxon>
        <taxon>Liliopsida</taxon>
        <taxon>Zingiberales</taxon>
        <taxon>Cannaceae</taxon>
        <taxon>Canna</taxon>
    </lineage>
</organism>
<gene>
    <name evidence="2" type="ORF">Cni_G02186</name>
</gene>